<keyword evidence="1" id="KW-0808">Transferase</keyword>
<dbReference type="GO" id="GO:0016757">
    <property type="term" value="F:glycosyltransferase activity"/>
    <property type="evidence" value="ECO:0007669"/>
    <property type="project" value="UniProtKB-KW"/>
</dbReference>
<dbReference type="Pfam" id="PF09837">
    <property type="entry name" value="DUF2064"/>
    <property type="match status" value="1"/>
</dbReference>
<accession>S2DV16</accession>
<dbReference type="STRING" id="1189612.A33Q_3629"/>
<dbReference type="AlphaFoldDB" id="S2DV16"/>
<name>S2DV16_INDAL</name>
<dbReference type="Gene3D" id="3.90.550.10">
    <property type="entry name" value="Spore Coat Polysaccharide Biosynthesis Protein SpsA, Chain A"/>
    <property type="match status" value="1"/>
</dbReference>
<dbReference type="InterPro" id="IPR029044">
    <property type="entry name" value="Nucleotide-diphossugar_trans"/>
</dbReference>
<evidence type="ECO:0000313" key="2">
    <source>
        <dbReference type="Proteomes" id="UP000006073"/>
    </source>
</evidence>
<keyword evidence="1" id="KW-0328">Glycosyltransferase</keyword>
<reference evidence="1 2" key="1">
    <citation type="journal article" date="2013" name="Genome Announc.">
        <title>Draft Genome Sequence of Indibacter alkaliphilus Strain LW1T, Isolated from Lonar Lake, a Haloalkaline Lake in the Buldana District of Maharashtra, India.</title>
        <authorList>
            <person name="Singh A."/>
            <person name="Kumar Jangir P."/>
            <person name="Sharma R."/>
            <person name="Singh A."/>
            <person name="Kumar Pinnaka A."/>
            <person name="Shivaji S."/>
        </authorList>
    </citation>
    <scope>NUCLEOTIDE SEQUENCE [LARGE SCALE GENOMIC DNA]</scope>
    <source>
        <strain evidence="2">CCUG 57479 / KCTC 22604 / LW1</strain>
    </source>
</reference>
<dbReference type="OrthoDB" id="9798250at2"/>
<protein>
    <submittedName>
        <fullName evidence="1">Glycosyltransferase</fullName>
        <ecNumber evidence="1">2.4.1.-</ecNumber>
    </submittedName>
</protein>
<evidence type="ECO:0000313" key="1">
    <source>
        <dbReference type="EMBL" id="EOZ93683.1"/>
    </source>
</evidence>
<dbReference type="PANTHER" id="PTHR36529">
    <property type="entry name" value="SLL1095 PROTEIN"/>
    <property type="match status" value="1"/>
</dbReference>
<dbReference type="PANTHER" id="PTHR36529:SF1">
    <property type="entry name" value="GLYCOSYLTRANSFERASE"/>
    <property type="match status" value="1"/>
</dbReference>
<gene>
    <name evidence="1" type="ORF">A33Q_3629</name>
</gene>
<proteinExistence type="predicted"/>
<dbReference type="EC" id="2.4.1.-" evidence="1"/>
<comment type="caution">
    <text evidence="1">The sequence shown here is derived from an EMBL/GenBank/DDBJ whole genome shotgun (WGS) entry which is preliminary data.</text>
</comment>
<sequence>MITKTKNAVIVFQKNLVAGRVKTRLAKTLGNDEALEIYKSLIKTTYLEIGQLKDVDIFIYLSDYVEELPFDIKGKSYQILAQEGKDLGERMKNAFRDCFGKGYQKCIIIGTDCPEISTKDMQLAFDKLSYKDIIIGPAEDGGYYLLGLKKETPALFESINWSTAEVLSSTTHRAEGQNLSFEKLRTLNDIDTEKDWKLYNLKIKNEQLP</sequence>
<dbReference type="SUPFAM" id="SSF53448">
    <property type="entry name" value="Nucleotide-diphospho-sugar transferases"/>
    <property type="match status" value="1"/>
</dbReference>
<dbReference type="NCBIfam" id="TIGR04282">
    <property type="entry name" value="glyco_like_cofC"/>
    <property type="match status" value="1"/>
</dbReference>
<dbReference type="InterPro" id="IPR018641">
    <property type="entry name" value="Trfase_1_rSAM/seldom-assoc"/>
</dbReference>
<dbReference type="eggNOG" id="COG3222">
    <property type="taxonomic scope" value="Bacteria"/>
</dbReference>
<dbReference type="Proteomes" id="UP000006073">
    <property type="component" value="Unassembled WGS sequence"/>
</dbReference>
<dbReference type="EMBL" id="ALWO02000045">
    <property type="protein sequence ID" value="EOZ93683.1"/>
    <property type="molecule type" value="Genomic_DNA"/>
</dbReference>
<keyword evidence="2" id="KW-1185">Reference proteome</keyword>
<organism evidence="1 2">
    <name type="scientific">Indibacter alkaliphilus (strain CCUG 57479 / KCTC 22604 / LW1)</name>
    <dbReference type="NCBI Taxonomy" id="1189612"/>
    <lineage>
        <taxon>Bacteria</taxon>
        <taxon>Pseudomonadati</taxon>
        <taxon>Bacteroidota</taxon>
        <taxon>Cytophagia</taxon>
        <taxon>Cytophagales</taxon>
        <taxon>Cyclobacteriaceae</taxon>
    </lineage>
</organism>